<accession>A0A068UTT3</accession>
<gene>
    <name evidence="1" type="ORF">GSCOC_T00035101001</name>
</gene>
<dbReference type="Gramene" id="CDP11836">
    <property type="protein sequence ID" value="CDP11836"/>
    <property type="gene ID" value="GSCOC_T00035101001"/>
</dbReference>
<keyword evidence="2" id="KW-1185">Reference proteome</keyword>
<sequence>MTNYEFTERERFVFSYSYFSSLSKKFSKKIKNKSIFPSFLVKGSLRLALYSSILSRPGSIRLGYLNSPAILLVSTHLNSTVDPSVRLNSALQGFDCSEAGWRLFFAAVEEKYEQGKPRRSGELGSIF</sequence>
<evidence type="ECO:0000313" key="2">
    <source>
        <dbReference type="Proteomes" id="UP000295252"/>
    </source>
</evidence>
<dbReference type="Proteomes" id="UP000295252">
    <property type="component" value="Chromosome VII"/>
</dbReference>
<dbReference type="InParanoid" id="A0A068UTT3"/>
<proteinExistence type="predicted"/>
<evidence type="ECO:0000313" key="1">
    <source>
        <dbReference type="EMBL" id="CDP11836.1"/>
    </source>
</evidence>
<reference evidence="2" key="1">
    <citation type="journal article" date="2014" name="Science">
        <title>The coffee genome provides insight into the convergent evolution of caffeine biosynthesis.</title>
        <authorList>
            <person name="Denoeud F."/>
            <person name="Carretero-Paulet L."/>
            <person name="Dereeper A."/>
            <person name="Droc G."/>
            <person name="Guyot R."/>
            <person name="Pietrella M."/>
            <person name="Zheng C."/>
            <person name="Alberti A."/>
            <person name="Anthony F."/>
            <person name="Aprea G."/>
            <person name="Aury J.M."/>
            <person name="Bento P."/>
            <person name="Bernard M."/>
            <person name="Bocs S."/>
            <person name="Campa C."/>
            <person name="Cenci A."/>
            <person name="Combes M.C."/>
            <person name="Crouzillat D."/>
            <person name="Da Silva C."/>
            <person name="Daddiego L."/>
            <person name="De Bellis F."/>
            <person name="Dussert S."/>
            <person name="Garsmeur O."/>
            <person name="Gayraud T."/>
            <person name="Guignon V."/>
            <person name="Jahn K."/>
            <person name="Jamilloux V."/>
            <person name="Joet T."/>
            <person name="Labadie K."/>
            <person name="Lan T."/>
            <person name="Leclercq J."/>
            <person name="Lepelley M."/>
            <person name="Leroy T."/>
            <person name="Li L.T."/>
            <person name="Librado P."/>
            <person name="Lopez L."/>
            <person name="Munoz A."/>
            <person name="Noel B."/>
            <person name="Pallavicini A."/>
            <person name="Perrotta G."/>
            <person name="Poncet V."/>
            <person name="Pot D."/>
            <person name="Priyono X."/>
            <person name="Rigoreau M."/>
            <person name="Rouard M."/>
            <person name="Rozas J."/>
            <person name="Tranchant-Dubreuil C."/>
            <person name="VanBuren R."/>
            <person name="Zhang Q."/>
            <person name="Andrade A.C."/>
            <person name="Argout X."/>
            <person name="Bertrand B."/>
            <person name="de Kochko A."/>
            <person name="Graziosi G."/>
            <person name="Henry R.J."/>
            <person name="Jayarama X."/>
            <person name="Ming R."/>
            <person name="Nagai C."/>
            <person name="Rounsley S."/>
            <person name="Sankoff D."/>
            <person name="Giuliano G."/>
            <person name="Albert V.A."/>
            <person name="Wincker P."/>
            <person name="Lashermes P."/>
        </authorList>
    </citation>
    <scope>NUCLEOTIDE SEQUENCE [LARGE SCALE GENOMIC DNA]</scope>
    <source>
        <strain evidence="2">cv. DH200-94</strain>
    </source>
</reference>
<protein>
    <submittedName>
        <fullName evidence="1">Uncharacterized protein</fullName>
    </submittedName>
</protein>
<dbReference type="EMBL" id="HG739144">
    <property type="protein sequence ID" value="CDP11836.1"/>
    <property type="molecule type" value="Genomic_DNA"/>
</dbReference>
<organism evidence="1 2">
    <name type="scientific">Coffea canephora</name>
    <name type="common">Robusta coffee</name>
    <dbReference type="NCBI Taxonomy" id="49390"/>
    <lineage>
        <taxon>Eukaryota</taxon>
        <taxon>Viridiplantae</taxon>
        <taxon>Streptophyta</taxon>
        <taxon>Embryophyta</taxon>
        <taxon>Tracheophyta</taxon>
        <taxon>Spermatophyta</taxon>
        <taxon>Magnoliopsida</taxon>
        <taxon>eudicotyledons</taxon>
        <taxon>Gunneridae</taxon>
        <taxon>Pentapetalae</taxon>
        <taxon>asterids</taxon>
        <taxon>lamiids</taxon>
        <taxon>Gentianales</taxon>
        <taxon>Rubiaceae</taxon>
        <taxon>Ixoroideae</taxon>
        <taxon>Gardenieae complex</taxon>
        <taxon>Bertiereae - Coffeeae clade</taxon>
        <taxon>Coffeeae</taxon>
        <taxon>Coffea</taxon>
    </lineage>
</organism>
<name>A0A068UTT3_COFCA</name>
<dbReference type="AlphaFoldDB" id="A0A068UTT3"/>